<name>A0ABD0LMX9_9CAEN</name>
<dbReference type="Proteomes" id="UP001519460">
    <property type="component" value="Unassembled WGS sequence"/>
</dbReference>
<dbReference type="AlphaFoldDB" id="A0ABD0LMX9"/>
<comment type="caution">
    <text evidence="1">The sequence shown here is derived from an EMBL/GenBank/DDBJ whole genome shotgun (WGS) entry which is preliminary data.</text>
</comment>
<sequence length="122" mass="14014">MMERNAFLQSAGFYPYPPPCYMAGTWYNHGYPYHPITPPPADLTPGMYPDMEAQPYPCGYEYYPEPKGTLLPSRSPELRTRCLIDFCTPVPEKLNYGASVLCFTETSQEKPDRGVTIRCRRF</sequence>
<accession>A0ABD0LMX9</accession>
<reference evidence="1 2" key="1">
    <citation type="journal article" date="2023" name="Sci. Data">
        <title>Genome assembly of the Korean intertidal mud-creeper Batillaria attramentaria.</title>
        <authorList>
            <person name="Patra A.K."/>
            <person name="Ho P.T."/>
            <person name="Jun S."/>
            <person name="Lee S.J."/>
            <person name="Kim Y."/>
            <person name="Won Y.J."/>
        </authorList>
    </citation>
    <scope>NUCLEOTIDE SEQUENCE [LARGE SCALE GENOMIC DNA]</scope>
    <source>
        <strain evidence="1">Wonlab-2016</strain>
    </source>
</reference>
<evidence type="ECO:0000313" key="1">
    <source>
        <dbReference type="EMBL" id="KAK7500364.1"/>
    </source>
</evidence>
<organism evidence="1 2">
    <name type="scientific">Batillaria attramentaria</name>
    <dbReference type="NCBI Taxonomy" id="370345"/>
    <lineage>
        <taxon>Eukaryota</taxon>
        <taxon>Metazoa</taxon>
        <taxon>Spiralia</taxon>
        <taxon>Lophotrochozoa</taxon>
        <taxon>Mollusca</taxon>
        <taxon>Gastropoda</taxon>
        <taxon>Caenogastropoda</taxon>
        <taxon>Sorbeoconcha</taxon>
        <taxon>Cerithioidea</taxon>
        <taxon>Batillariidae</taxon>
        <taxon>Batillaria</taxon>
    </lineage>
</organism>
<keyword evidence="2" id="KW-1185">Reference proteome</keyword>
<proteinExistence type="predicted"/>
<evidence type="ECO:0000313" key="2">
    <source>
        <dbReference type="Proteomes" id="UP001519460"/>
    </source>
</evidence>
<gene>
    <name evidence="1" type="ORF">BaRGS_00008271</name>
</gene>
<dbReference type="EMBL" id="JACVVK020000037">
    <property type="protein sequence ID" value="KAK7500364.1"/>
    <property type="molecule type" value="Genomic_DNA"/>
</dbReference>
<protein>
    <submittedName>
        <fullName evidence="1">Uncharacterized protein</fullName>
    </submittedName>
</protein>